<gene>
    <name evidence="2" type="ORF">P0Y49_05565</name>
</gene>
<organism evidence="2 3">
    <name type="scientific">Candidatus Pedobacter colombiensis</name>
    <dbReference type="NCBI Taxonomy" id="3121371"/>
    <lineage>
        <taxon>Bacteria</taxon>
        <taxon>Pseudomonadati</taxon>
        <taxon>Bacteroidota</taxon>
        <taxon>Sphingobacteriia</taxon>
        <taxon>Sphingobacteriales</taxon>
        <taxon>Sphingobacteriaceae</taxon>
        <taxon>Pedobacter</taxon>
    </lineage>
</organism>
<keyword evidence="1" id="KW-0472">Membrane</keyword>
<name>A0AAJ5WBL1_9SPHI</name>
<dbReference type="Proteomes" id="UP001214530">
    <property type="component" value="Chromosome"/>
</dbReference>
<keyword evidence="1" id="KW-1133">Transmembrane helix</keyword>
<evidence type="ECO:0000256" key="1">
    <source>
        <dbReference type="SAM" id="Phobius"/>
    </source>
</evidence>
<proteinExistence type="predicted"/>
<keyword evidence="1" id="KW-0812">Transmembrane</keyword>
<accession>A0AAJ5WBL1</accession>
<dbReference type="EMBL" id="CP119313">
    <property type="protein sequence ID" value="WEK20605.1"/>
    <property type="molecule type" value="Genomic_DNA"/>
</dbReference>
<dbReference type="AlphaFoldDB" id="A0AAJ5WBL1"/>
<evidence type="ECO:0000313" key="3">
    <source>
        <dbReference type="Proteomes" id="UP001214530"/>
    </source>
</evidence>
<sequence>MMNTDVVEFDFIFMKRNISKLAVVGICTFVGFVLGFWTGRPKTTVSSYDKEVEEHSNTINKSTLSDEDRDYIK</sequence>
<evidence type="ECO:0000313" key="2">
    <source>
        <dbReference type="EMBL" id="WEK20605.1"/>
    </source>
</evidence>
<feature type="transmembrane region" description="Helical" evidence="1">
    <location>
        <begin position="21"/>
        <end position="39"/>
    </location>
</feature>
<protein>
    <submittedName>
        <fullName evidence="2">Uncharacterized protein</fullName>
    </submittedName>
</protein>
<reference evidence="2" key="1">
    <citation type="submission" date="2023-03" db="EMBL/GenBank/DDBJ databases">
        <title>Andean soil-derived lignocellulolytic bacterial consortium as a source of novel taxa and putative plastic-active enzymes.</title>
        <authorList>
            <person name="Diaz-Garcia L."/>
            <person name="Chuvochina M."/>
            <person name="Feuerriegel G."/>
            <person name="Bunk B."/>
            <person name="Sproer C."/>
            <person name="Streit W.R."/>
            <person name="Rodriguez L.M."/>
            <person name="Overmann J."/>
            <person name="Jimenez D.J."/>
        </authorList>
    </citation>
    <scope>NUCLEOTIDE SEQUENCE</scope>
    <source>
        <strain evidence="2">MAG 3858</strain>
    </source>
</reference>